<keyword evidence="3" id="KW-0547">Nucleotide-binding</keyword>
<dbReference type="GO" id="GO:0016020">
    <property type="term" value="C:membrane"/>
    <property type="evidence" value="ECO:0007669"/>
    <property type="project" value="UniProtKB-SubCell"/>
</dbReference>
<dbReference type="Pfam" id="PF00689">
    <property type="entry name" value="Cation_ATPase_C"/>
    <property type="match status" value="1"/>
</dbReference>
<reference evidence="12" key="1">
    <citation type="submission" date="2019-10" db="EMBL/GenBank/DDBJ databases">
        <title>Corvus moneduloides (New Caledonian crow) genome, bCorMon1, primary haplotype.</title>
        <authorList>
            <person name="Rutz C."/>
            <person name="Fungtammasan C."/>
            <person name="Mountcastle J."/>
            <person name="Formenti G."/>
            <person name="Chow W."/>
            <person name="Howe K."/>
            <person name="Steele M.P."/>
            <person name="Fernandes J."/>
            <person name="Gilbert M.T.P."/>
            <person name="Fedrigo O."/>
            <person name="Jarvis E.D."/>
            <person name="Gemmell N."/>
        </authorList>
    </citation>
    <scope>NUCLEOTIDE SEQUENCE [LARGE SCALE GENOMIC DNA]</scope>
</reference>
<evidence type="ECO:0000313" key="11">
    <source>
        <dbReference type="Ensembl" id="ENSCMUP00000034891.1"/>
    </source>
</evidence>
<keyword evidence="2 9" id="KW-0812">Transmembrane</keyword>
<evidence type="ECO:0000259" key="10">
    <source>
        <dbReference type="Pfam" id="PF00689"/>
    </source>
</evidence>
<keyword evidence="12" id="KW-1185">Reference proteome</keyword>
<evidence type="ECO:0000256" key="1">
    <source>
        <dbReference type="ARBA" id="ARBA00004141"/>
    </source>
</evidence>
<protein>
    <recommendedName>
        <fullName evidence="10">Cation-transporting P-type ATPase C-terminal domain-containing protein</fullName>
    </recommendedName>
</protein>
<evidence type="ECO:0000313" key="12">
    <source>
        <dbReference type="Proteomes" id="UP000694553"/>
    </source>
</evidence>
<evidence type="ECO:0000256" key="3">
    <source>
        <dbReference type="ARBA" id="ARBA00022741"/>
    </source>
</evidence>
<evidence type="ECO:0000256" key="5">
    <source>
        <dbReference type="ARBA" id="ARBA00022842"/>
    </source>
</evidence>
<dbReference type="SUPFAM" id="SSF81665">
    <property type="entry name" value="Calcium ATPase, transmembrane domain M"/>
    <property type="match status" value="1"/>
</dbReference>
<evidence type="ECO:0000256" key="8">
    <source>
        <dbReference type="ARBA" id="ARBA00023136"/>
    </source>
</evidence>
<keyword evidence="7 9" id="KW-1133">Transmembrane helix</keyword>
<dbReference type="InterPro" id="IPR023298">
    <property type="entry name" value="ATPase_P-typ_TM_dom_sf"/>
</dbReference>
<keyword evidence="6" id="KW-1278">Translocase</keyword>
<keyword evidence="8 9" id="KW-0472">Membrane</keyword>
<evidence type="ECO:0000256" key="6">
    <source>
        <dbReference type="ARBA" id="ARBA00022967"/>
    </source>
</evidence>
<dbReference type="InterPro" id="IPR006068">
    <property type="entry name" value="ATPase_P-typ_cation-transptr_C"/>
</dbReference>
<evidence type="ECO:0000256" key="7">
    <source>
        <dbReference type="ARBA" id="ARBA00022989"/>
    </source>
</evidence>
<keyword evidence="5" id="KW-0460">Magnesium</keyword>
<dbReference type="Gene3D" id="1.20.1110.10">
    <property type="entry name" value="Calcium-transporting ATPase, transmembrane domain"/>
    <property type="match status" value="1"/>
</dbReference>
<feature type="transmembrane region" description="Helical" evidence="9">
    <location>
        <begin position="132"/>
        <end position="151"/>
    </location>
</feature>
<dbReference type="GO" id="GO:0005524">
    <property type="term" value="F:ATP binding"/>
    <property type="evidence" value="ECO:0007669"/>
    <property type="project" value="UniProtKB-KW"/>
</dbReference>
<sequence>MYFPGCADQISPLPGLESAPSCAPSCTRLMAKSSCGDSVWEGQLLLLNPDTSGASPALWVSPRLPPPRGPLATPQPHFMQVPGHNVVFEGLDCDIFEAPAPTALSVLVPIEMCNALNNLSENQSLAWMPRWVNIWLMGSICLSMSLPFLVLSVDPLRMMLKLTPLSLMPHWLMVLKISFAIILLGKTLKFIARNYLEGEGRGRTCPHVPTAPCPTIPNPPIPMALCPTRTLPSAHGSPPWSPLGSMVTSISSLSSLTPFLCPFDHLQLVLTISMSPPPSPCPLLMSHHHVLFTLNIPISPLHVLPTSPPPSAHDTDHLHVLSSIFLSPPPPPCPLHMCHHHVLVTSTISRCP</sequence>
<dbReference type="AlphaFoldDB" id="A0A8C3GUU9"/>
<dbReference type="FunFam" id="1.20.1110.10:FF:000065">
    <property type="entry name" value="Sarcoplasmic/endoplasmic reticulum calcium ATPase 1"/>
    <property type="match status" value="1"/>
</dbReference>
<evidence type="ECO:0000256" key="2">
    <source>
        <dbReference type="ARBA" id="ARBA00022692"/>
    </source>
</evidence>
<dbReference type="Ensembl" id="ENSCMUT00000034537.1">
    <property type="protein sequence ID" value="ENSCMUP00000028247.1"/>
    <property type="gene ID" value="ENSCMUG00000020176.1"/>
</dbReference>
<evidence type="ECO:0000256" key="4">
    <source>
        <dbReference type="ARBA" id="ARBA00022840"/>
    </source>
</evidence>
<dbReference type="Proteomes" id="UP000694553">
    <property type="component" value="Unassembled WGS sequence"/>
</dbReference>
<dbReference type="Ensembl" id="ENSCMUT00000036586.1">
    <property type="protein sequence ID" value="ENSCMUP00000034891.1"/>
    <property type="gene ID" value="ENSCMUG00000017905.1"/>
</dbReference>
<evidence type="ECO:0000256" key="9">
    <source>
        <dbReference type="SAM" id="Phobius"/>
    </source>
</evidence>
<comment type="subcellular location">
    <subcellularLocation>
        <location evidence="1">Membrane</location>
        <topology evidence="1">Multi-pass membrane protein</topology>
    </subcellularLocation>
</comment>
<keyword evidence="4" id="KW-0067">ATP-binding</keyword>
<accession>A0A8C3GUU9</accession>
<reference evidence="11" key="2">
    <citation type="submission" date="2025-05" db="UniProtKB">
        <authorList>
            <consortium name="Ensembl"/>
        </authorList>
    </citation>
    <scope>IDENTIFICATION</scope>
</reference>
<proteinExistence type="predicted"/>
<feature type="domain" description="Cation-transporting P-type ATPase C-terminal" evidence="10">
    <location>
        <begin position="103"/>
        <end position="191"/>
    </location>
</feature>
<organism evidence="11 12">
    <name type="scientific">Corvus moneduloides</name>
    <name type="common">New Caledonian crow</name>
    <dbReference type="NCBI Taxonomy" id="1196302"/>
    <lineage>
        <taxon>Eukaryota</taxon>
        <taxon>Metazoa</taxon>
        <taxon>Chordata</taxon>
        <taxon>Craniata</taxon>
        <taxon>Vertebrata</taxon>
        <taxon>Euteleostomi</taxon>
        <taxon>Archelosauria</taxon>
        <taxon>Archosauria</taxon>
        <taxon>Dinosauria</taxon>
        <taxon>Saurischia</taxon>
        <taxon>Theropoda</taxon>
        <taxon>Coelurosauria</taxon>
        <taxon>Aves</taxon>
        <taxon>Neognathae</taxon>
        <taxon>Neoaves</taxon>
        <taxon>Telluraves</taxon>
        <taxon>Australaves</taxon>
        <taxon>Passeriformes</taxon>
        <taxon>Corvoidea</taxon>
        <taxon>Corvidae</taxon>
        <taxon>Corvus</taxon>
    </lineage>
</organism>
<feature type="transmembrane region" description="Helical" evidence="9">
    <location>
        <begin position="171"/>
        <end position="192"/>
    </location>
</feature>
<name>A0A8C3GUU9_CORMO</name>